<dbReference type="GO" id="GO:0008964">
    <property type="term" value="F:phosphoenolpyruvate carboxylase activity"/>
    <property type="evidence" value="ECO:0007669"/>
    <property type="project" value="UniProtKB-EC"/>
</dbReference>
<dbReference type="NCBIfam" id="NF000584">
    <property type="entry name" value="PRK00009.1"/>
    <property type="match status" value="1"/>
</dbReference>
<evidence type="ECO:0000256" key="7">
    <source>
        <dbReference type="ARBA" id="ARBA00048995"/>
    </source>
</evidence>
<evidence type="ECO:0000313" key="10">
    <source>
        <dbReference type="EMBL" id="CAF0754810.1"/>
    </source>
</evidence>
<sequence length="946" mass="109019">MILIPRRILLLHTSIIQHQYRFVNNGSNLHNTDRSTILISSKDPKEPKDENHPIDESLRANVRLLGHSLGRTIAHDLGENFLEQIETIRHYAKLQDDGTQLDQYLHKLPDNHLLPVARAFNQFLQLANIAEQHYRVCSKRIDDDSRSTFHHMNLTDLYKRIEKEYKNASQLLFDTFTKMKIELVLTAHPTEIIRRTLIQKYDSIEECLGLLDMLDPEAEEKYISETAHRTKERLRELISQAWHTNEFRHERPSPIDEAKSGFAVVENSLWEAVPTFFRDLDELLLNTAGQRLPLHVAPIRFASWMGGDRDGNPNVTAAVTIEVLLLARWQAAELYISNLEKLKDELSMTKASNELLNLIGDKNAKEPYRVLLKHLIRQVRTTREWLQAQLDNKPFNIPKDIELIQVSKQLQEPLKICYQSLCENKLDLIANGLLLDILRRLACFGVTLSKLDLRQESARHTEALEEIISCILPHDNKYSEWNEEKKQEFLLDELVSKRPLISHRHQWSADTQEVLDTFEIIGRKNNEEALGSYIISMAKQPSDVLAVALFMKEMANGKTLPIVPLFERLNDLDRSNDIIDRLLSMKVYRDLIDNKQEVMIGYSDSAKDAGQLAAAWAQYRAQERLLEVCQKHGVALTLFHGRGGTIARGGGPAYAAILSQPPGSINNSIRVTEQGEMIRFKFGLPGLAVLSMEIYACAILEATLLPIPKPKDSWCKEMNKLADRAHRTYNLIVRENPDFVPYFRRITPLNALSQLRLGSRPTKRKQDGGVETLRAIPWIFAWSQIRLMLPSWLGTDDAFEEFLKENPNGLNRLREMIKSWPFFRMYIEMLEMVLAKSDVDITAYYEYRLLEPNSSMQKLSESLRQRLDHLRELVLRITDQKELLEDVPRLARTIALRNPYIEPLHRLQAELMQRNRDKKQEDIPADISRAMMTTMAGIAAGLRNTG</sequence>
<dbReference type="GO" id="GO:0006099">
    <property type="term" value="P:tricarboxylic acid cycle"/>
    <property type="evidence" value="ECO:0007669"/>
    <property type="project" value="InterPro"/>
</dbReference>
<dbReference type="InterPro" id="IPR022805">
    <property type="entry name" value="PEP_COase_bac/pln-type"/>
</dbReference>
<proteinExistence type="inferred from homology"/>
<accession>A0A813PLX6</accession>
<dbReference type="Proteomes" id="UP000663882">
    <property type="component" value="Unassembled WGS sequence"/>
</dbReference>
<feature type="active site" evidence="9">
    <location>
        <position position="607"/>
    </location>
</feature>
<comment type="catalytic activity">
    <reaction evidence="7">
        <text>oxaloacetate + phosphate = phosphoenolpyruvate + hydrogencarbonate</text>
        <dbReference type="Rhea" id="RHEA:28370"/>
        <dbReference type="ChEBI" id="CHEBI:16452"/>
        <dbReference type="ChEBI" id="CHEBI:17544"/>
        <dbReference type="ChEBI" id="CHEBI:43474"/>
        <dbReference type="ChEBI" id="CHEBI:58702"/>
        <dbReference type="EC" id="4.1.1.31"/>
    </reaction>
</comment>
<comment type="caution">
    <text evidence="10">The sequence shown here is derived from an EMBL/GenBank/DDBJ whole genome shotgun (WGS) entry which is preliminary data.</text>
</comment>
<keyword evidence="4" id="KW-0460">Magnesium</keyword>
<dbReference type="SUPFAM" id="SSF51621">
    <property type="entry name" value="Phosphoenolpyruvate/pyruvate domain"/>
    <property type="match status" value="1"/>
</dbReference>
<dbReference type="GO" id="GO:0015977">
    <property type="term" value="P:carbon fixation"/>
    <property type="evidence" value="ECO:0007669"/>
    <property type="project" value="UniProtKB-KW"/>
</dbReference>
<evidence type="ECO:0000256" key="8">
    <source>
        <dbReference type="PROSITE-ProRule" id="PRU10111"/>
    </source>
</evidence>
<dbReference type="EMBL" id="CAJNOO010000029">
    <property type="protein sequence ID" value="CAF0754810.1"/>
    <property type="molecule type" value="Genomic_DNA"/>
</dbReference>
<evidence type="ECO:0000256" key="4">
    <source>
        <dbReference type="ARBA" id="ARBA00022842"/>
    </source>
</evidence>
<keyword evidence="5" id="KW-0456">Lyase</keyword>
<evidence type="ECO:0000313" key="11">
    <source>
        <dbReference type="Proteomes" id="UP000663882"/>
    </source>
</evidence>
<comment type="similarity">
    <text evidence="2">Belongs to the PEPCase type 1 family.</text>
</comment>
<gene>
    <name evidence="10" type="ORF">RFH988_LOCUS1505</name>
</gene>
<dbReference type="InterPro" id="IPR015813">
    <property type="entry name" value="Pyrv/PenolPyrv_kinase-like_dom"/>
</dbReference>
<dbReference type="PROSITE" id="PS00393">
    <property type="entry name" value="PEPCASE_2"/>
    <property type="match status" value="1"/>
</dbReference>
<feature type="active site" evidence="8">
    <location>
        <position position="188"/>
    </location>
</feature>
<evidence type="ECO:0000256" key="5">
    <source>
        <dbReference type="ARBA" id="ARBA00023239"/>
    </source>
</evidence>
<evidence type="ECO:0000256" key="9">
    <source>
        <dbReference type="PROSITE-ProRule" id="PRU10112"/>
    </source>
</evidence>
<dbReference type="GO" id="GO:0005829">
    <property type="term" value="C:cytosol"/>
    <property type="evidence" value="ECO:0007669"/>
    <property type="project" value="TreeGrafter"/>
</dbReference>
<keyword evidence="6" id="KW-0120">Carbon dioxide fixation</keyword>
<evidence type="ECO:0000256" key="1">
    <source>
        <dbReference type="ARBA" id="ARBA00001946"/>
    </source>
</evidence>
<evidence type="ECO:0000256" key="3">
    <source>
        <dbReference type="ARBA" id="ARBA00012305"/>
    </source>
</evidence>
<dbReference type="Gene3D" id="1.20.1440.90">
    <property type="entry name" value="Phosphoenolpyruvate/pyruvate domain"/>
    <property type="match status" value="1"/>
</dbReference>
<dbReference type="EC" id="4.1.1.31" evidence="3"/>
<reference evidence="10" key="1">
    <citation type="submission" date="2021-02" db="EMBL/GenBank/DDBJ databases">
        <authorList>
            <person name="Nowell W R."/>
        </authorList>
    </citation>
    <scope>NUCLEOTIDE SEQUENCE</scope>
</reference>
<organism evidence="10 11">
    <name type="scientific">Rotaria sordida</name>
    <dbReference type="NCBI Taxonomy" id="392033"/>
    <lineage>
        <taxon>Eukaryota</taxon>
        <taxon>Metazoa</taxon>
        <taxon>Spiralia</taxon>
        <taxon>Gnathifera</taxon>
        <taxon>Rotifera</taxon>
        <taxon>Eurotatoria</taxon>
        <taxon>Bdelloidea</taxon>
        <taxon>Philodinida</taxon>
        <taxon>Philodinidae</taxon>
        <taxon>Rotaria</taxon>
    </lineage>
</organism>
<comment type="cofactor">
    <cofactor evidence="1">
        <name>Mg(2+)</name>
        <dbReference type="ChEBI" id="CHEBI:18420"/>
    </cofactor>
</comment>
<protein>
    <recommendedName>
        <fullName evidence="3">phosphoenolpyruvate carboxylase</fullName>
        <ecNumber evidence="3">4.1.1.31</ecNumber>
    </recommendedName>
</protein>
<evidence type="ECO:0000256" key="6">
    <source>
        <dbReference type="ARBA" id="ARBA00023300"/>
    </source>
</evidence>
<dbReference type="PRINTS" id="PR00150">
    <property type="entry name" value="PEPCARBXLASE"/>
</dbReference>
<dbReference type="PROSITE" id="PS00781">
    <property type="entry name" value="PEPCASE_1"/>
    <property type="match status" value="1"/>
</dbReference>
<dbReference type="OrthoDB" id="1365747at2759"/>
<dbReference type="InterPro" id="IPR033129">
    <property type="entry name" value="PEPCASE_His_AS"/>
</dbReference>
<dbReference type="HAMAP" id="MF_00595">
    <property type="entry name" value="PEPcase_type1"/>
    <property type="match status" value="1"/>
</dbReference>
<dbReference type="AlphaFoldDB" id="A0A813PLX6"/>
<name>A0A813PLX6_9BILA</name>
<dbReference type="InterPro" id="IPR021135">
    <property type="entry name" value="PEP_COase"/>
</dbReference>
<dbReference type="Pfam" id="PF00311">
    <property type="entry name" value="PEPcase"/>
    <property type="match status" value="1"/>
</dbReference>
<evidence type="ECO:0000256" key="2">
    <source>
        <dbReference type="ARBA" id="ARBA00008346"/>
    </source>
</evidence>
<dbReference type="PANTHER" id="PTHR30523">
    <property type="entry name" value="PHOSPHOENOLPYRUVATE CARBOXYLASE"/>
    <property type="match status" value="1"/>
</dbReference>
<dbReference type="PANTHER" id="PTHR30523:SF6">
    <property type="entry name" value="PHOSPHOENOLPYRUVATE CARBOXYLASE"/>
    <property type="match status" value="1"/>
</dbReference>
<dbReference type="InterPro" id="IPR018129">
    <property type="entry name" value="PEP_COase_Lys_AS"/>
</dbReference>